<accession>A0A0R1LGI7</accession>
<sequence length="131" mass="15050">MDQTTSLIVDIDGTLCDLKTPEQSYLEVAPKPSVIEQLRAYQTAGFRIVLFTSRQMRTYNGNLGQINKYTAPVTAKWLDRYDVPYDEIMFGKPWAGRGGYYIDDRAFRPSEFLNHTPAELEALVDKERNVH</sequence>
<dbReference type="PATRIC" id="fig|1423715.3.peg.850"/>
<dbReference type="OrthoDB" id="573782at2"/>
<reference evidence="1 2" key="1">
    <citation type="journal article" date="2015" name="Genome Announc.">
        <title>Expanding the biotechnology potential of lactobacilli through comparative genomics of 213 strains and associated genera.</title>
        <authorList>
            <person name="Sun Z."/>
            <person name="Harris H.M."/>
            <person name="McCann A."/>
            <person name="Guo C."/>
            <person name="Argimon S."/>
            <person name="Zhang W."/>
            <person name="Yang X."/>
            <person name="Jeffery I.B."/>
            <person name="Cooney J.C."/>
            <person name="Kagawa T.F."/>
            <person name="Liu W."/>
            <person name="Song Y."/>
            <person name="Salvetti E."/>
            <person name="Wrobel A."/>
            <person name="Rasinkangas P."/>
            <person name="Parkhill J."/>
            <person name="Rea M.C."/>
            <person name="O'Sullivan O."/>
            <person name="Ritari J."/>
            <person name="Douillard F.P."/>
            <person name="Paul Ross R."/>
            <person name="Yang R."/>
            <person name="Briner A.E."/>
            <person name="Felis G.E."/>
            <person name="de Vos W.M."/>
            <person name="Barrangou R."/>
            <person name="Klaenhammer T.R."/>
            <person name="Caufield P.W."/>
            <person name="Cui Y."/>
            <person name="Zhang H."/>
            <person name="O'Toole P.W."/>
        </authorList>
    </citation>
    <scope>NUCLEOTIDE SEQUENCE [LARGE SCALE GENOMIC DNA]</scope>
    <source>
        <strain evidence="1 2">DSM 19394</strain>
    </source>
</reference>
<dbReference type="Proteomes" id="UP000051955">
    <property type="component" value="Unassembled WGS sequence"/>
</dbReference>
<proteinExistence type="predicted"/>
<dbReference type="Gene3D" id="3.40.50.1000">
    <property type="entry name" value="HAD superfamily/HAD-like"/>
    <property type="match status" value="1"/>
</dbReference>
<dbReference type="AlphaFoldDB" id="A0A0R1LGI7"/>
<dbReference type="STRING" id="1423715.FD25_GL000822"/>
<keyword evidence="2" id="KW-1185">Reference proteome</keyword>
<name>A0A0R1LGI7_9LACO</name>
<evidence type="ECO:0000313" key="1">
    <source>
        <dbReference type="EMBL" id="KRK94845.1"/>
    </source>
</evidence>
<dbReference type="SUPFAM" id="SSF56784">
    <property type="entry name" value="HAD-like"/>
    <property type="match status" value="1"/>
</dbReference>
<dbReference type="InterPro" id="IPR036412">
    <property type="entry name" value="HAD-like_sf"/>
</dbReference>
<evidence type="ECO:0008006" key="3">
    <source>
        <dbReference type="Google" id="ProtNLM"/>
    </source>
</evidence>
<protein>
    <recommendedName>
        <fullName evidence="3">Capsular biosynthesis protein</fullName>
    </recommendedName>
</protein>
<dbReference type="RefSeq" id="WP_057804160.1">
    <property type="nucleotide sequence ID" value="NZ_AZDV01000026.1"/>
</dbReference>
<organism evidence="1 2">
    <name type="scientific">Levilactobacillus acidifarinae DSM 19394 = JCM 15949</name>
    <dbReference type="NCBI Taxonomy" id="1423715"/>
    <lineage>
        <taxon>Bacteria</taxon>
        <taxon>Bacillati</taxon>
        <taxon>Bacillota</taxon>
        <taxon>Bacilli</taxon>
        <taxon>Lactobacillales</taxon>
        <taxon>Lactobacillaceae</taxon>
        <taxon>Levilactobacillus</taxon>
    </lineage>
</organism>
<comment type="caution">
    <text evidence="1">The sequence shown here is derived from an EMBL/GenBank/DDBJ whole genome shotgun (WGS) entry which is preliminary data.</text>
</comment>
<gene>
    <name evidence="1" type="ORF">FD25_GL000822</name>
</gene>
<dbReference type="InterPro" id="IPR023214">
    <property type="entry name" value="HAD_sf"/>
</dbReference>
<dbReference type="EMBL" id="AZDV01000026">
    <property type="protein sequence ID" value="KRK94845.1"/>
    <property type="molecule type" value="Genomic_DNA"/>
</dbReference>
<evidence type="ECO:0000313" key="2">
    <source>
        <dbReference type="Proteomes" id="UP000051955"/>
    </source>
</evidence>